<evidence type="ECO:0000313" key="2">
    <source>
        <dbReference type="Proteomes" id="UP001151529"/>
    </source>
</evidence>
<keyword evidence="2" id="KW-1185">Reference proteome</keyword>
<proteinExistence type="predicted"/>
<sequence>MFSRSFLRGILDLAKFSSPMQNQMKCLWISCLIDLLGRAGRLKEAYHVLQNSTETREGCQFMKHTIFCMLFAQRFRTGRAVYREESIYSCCLIKNVSSARNWGRVRLKMKEPGRRKNPGYSWNEIDRRIQPFFVEDRSHPTADMVRQRLTIMEKDIKLPPAENM</sequence>
<evidence type="ECO:0000313" key="1">
    <source>
        <dbReference type="EMBL" id="KAJ6702852.1"/>
    </source>
</evidence>
<name>A0A9Q0QA30_SALVM</name>
<reference evidence="1" key="1">
    <citation type="submission" date="2022-11" db="EMBL/GenBank/DDBJ databases">
        <authorList>
            <person name="Hyden B.L."/>
            <person name="Feng K."/>
            <person name="Yates T."/>
            <person name="Jawdy S."/>
            <person name="Smart L.B."/>
            <person name="Muchero W."/>
        </authorList>
    </citation>
    <scope>NUCLEOTIDE SEQUENCE</scope>
    <source>
        <tissue evidence="1">Shoot tip</tissue>
    </source>
</reference>
<protein>
    <recommendedName>
        <fullName evidence="3">Pentatricopeptide repeat-containing protein</fullName>
    </recommendedName>
</protein>
<comment type="caution">
    <text evidence="1">The sequence shown here is derived from an EMBL/GenBank/DDBJ whole genome shotgun (WGS) entry which is preliminary data.</text>
</comment>
<reference evidence="1" key="2">
    <citation type="journal article" date="2023" name="Int. J. Mol. Sci.">
        <title>De Novo Assembly and Annotation of 11 Diverse Shrub Willow (Salix) Genomes Reveals Novel Gene Organization in Sex-Linked Regions.</title>
        <authorList>
            <person name="Hyden B."/>
            <person name="Feng K."/>
            <person name="Yates T.B."/>
            <person name="Jawdy S."/>
            <person name="Cereghino C."/>
            <person name="Smart L.B."/>
            <person name="Muchero W."/>
        </authorList>
    </citation>
    <scope>NUCLEOTIDE SEQUENCE [LARGE SCALE GENOMIC DNA]</scope>
    <source>
        <tissue evidence="1">Shoot tip</tissue>
    </source>
</reference>
<dbReference type="EMBL" id="JAPFFL010000009">
    <property type="protein sequence ID" value="KAJ6702852.1"/>
    <property type="molecule type" value="Genomic_DNA"/>
</dbReference>
<accession>A0A9Q0QA30</accession>
<dbReference type="Proteomes" id="UP001151529">
    <property type="component" value="Chromosome 3"/>
</dbReference>
<organism evidence="1 2">
    <name type="scientific">Salix viminalis</name>
    <name type="common">Common osier</name>
    <name type="synonym">Basket willow</name>
    <dbReference type="NCBI Taxonomy" id="40686"/>
    <lineage>
        <taxon>Eukaryota</taxon>
        <taxon>Viridiplantae</taxon>
        <taxon>Streptophyta</taxon>
        <taxon>Embryophyta</taxon>
        <taxon>Tracheophyta</taxon>
        <taxon>Spermatophyta</taxon>
        <taxon>Magnoliopsida</taxon>
        <taxon>eudicotyledons</taxon>
        <taxon>Gunneridae</taxon>
        <taxon>Pentapetalae</taxon>
        <taxon>rosids</taxon>
        <taxon>fabids</taxon>
        <taxon>Malpighiales</taxon>
        <taxon>Salicaceae</taxon>
        <taxon>Saliceae</taxon>
        <taxon>Salix</taxon>
    </lineage>
</organism>
<dbReference type="AlphaFoldDB" id="A0A9Q0QA30"/>
<gene>
    <name evidence="1" type="ORF">OIU85_028877</name>
</gene>
<dbReference type="OrthoDB" id="730395at2759"/>
<evidence type="ECO:0008006" key="3">
    <source>
        <dbReference type="Google" id="ProtNLM"/>
    </source>
</evidence>